<sequence length="118" mass="14352">MDIFVNRLKINNVLDISQLDQRRQKRAKEREHERKCKMDSLQDTGELTRADKIDAQERADVASEIQRILTRRKYGSSVYNRSFEVMRRKLKHQRRDGELRLRRYVVEMVQRRHKDNVV</sequence>
<dbReference type="EMBL" id="JAIWYP010000004">
    <property type="protein sequence ID" value="KAH3843788.1"/>
    <property type="molecule type" value="Genomic_DNA"/>
</dbReference>
<accession>A0A9D4KPN8</accession>
<evidence type="ECO:0000313" key="1">
    <source>
        <dbReference type="EMBL" id="KAH3843788.1"/>
    </source>
</evidence>
<keyword evidence="2" id="KW-1185">Reference proteome</keyword>
<evidence type="ECO:0000313" key="2">
    <source>
        <dbReference type="Proteomes" id="UP000828390"/>
    </source>
</evidence>
<protein>
    <submittedName>
        <fullName evidence="1">Uncharacterized protein</fullName>
    </submittedName>
</protein>
<name>A0A9D4KPN8_DREPO</name>
<dbReference type="Proteomes" id="UP000828390">
    <property type="component" value="Unassembled WGS sequence"/>
</dbReference>
<dbReference type="AlphaFoldDB" id="A0A9D4KPN8"/>
<proteinExistence type="predicted"/>
<organism evidence="1 2">
    <name type="scientific">Dreissena polymorpha</name>
    <name type="common">Zebra mussel</name>
    <name type="synonym">Mytilus polymorpha</name>
    <dbReference type="NCBI Taxonomy" id="45954"/>
    <lineage>
        <taxon>Eukaryota</taxon>
        <taxon>Metazoa</taxon>
        <taxon>Spiralia</taxon>
        <taxon>Lophotrochozoa</taxon>
        <taxon>Mollusca</taxon>
        <taxon>Bivalvia</taxon>
        <taxon>Autobranchia</taxon>
        <taxon>Heteroconchia</taxon>
        <taxon>Euheterodonta</taxon>
        <taxon>Imparidentia</taxon>
        <taxon>Neoheterodontei</taxon>
        <taxon>Myida</taxon>
        <taxon>Dreissenoidea</taxon>
        <taxon>Dreissenidae</taxon>
        <taxon>Dreissena</taxon>
    </lineage>
</organism>
<reference evidence="1" key="1">
    <citation type="journal article" date="2019" name="bioRxiv">
        <title>The Genome of the Zebra Mussel, Dreissena polymorpha: A Resource for Invasive Species Research.</title>
        <authorList>
            <person name="McCartney M.A."/>
            <person name="Auch B."/>
            <person name="Kono T."/>
            <person name="Mallez S."/>
            <person name="Zhang Y."/>
            <person name="Obille A."/>
            <person name="Becker A."/>
            <person name="Abrahante J.E."/>
            <person name="Garbe J."/>
            <person name="Badalamenti J.P."/>
            <person name="Herman A."/>
            <person name="Mangelson H."/>
            <person name="Liachko I."/>
            <person name="Sullivan S."/>
            <person name="Sone E.D."/>
            <person name="Koren S."/>
            <person name="Silverstein K.A.T."/>
            <person name="Beckman K.B."/>
            <person name="Gohl D.M."/>
        </authorList>
    </citation>
    <scope>NUCLEOTIDE SEQUENCE</scope>
    <source>
        <strain evidence="1">Duluth1</strain>
        <tissue evidence="1">Whole animal</tissue>
    </source>
</reference>
<comment type="caution">
    <text evidence="1">The sequence shown here is derived from an EMBL/GenBank/DDBJ whole genome shotgun (WGS) entry which is preliminary data.</text>
</comment>
<gene>
    <name evidence="1" type="ORF">DPMN_117319</name>
</gene>
<reference evidence="1" key="2">
    <citation type="submission" date="2020-11" db="EMBL/GenBank/DDBJ databases">
        <authorList>
            <person name="McCartney M.A."/>
            <person name="Auch B."/>
            <person name="Kono T."/>
            <person name="Mallez S."/>
            <person name="Becker A."/>
            <person name="Gohl D.M."/>
            <person name="Silverstein K.A.T."/>
            <person name="Koren S."/>
            <person name="Bechman K.B."/>
            <person name="Herman A."/>
            <person name="Abrahante J.E."/>
            <person name="Garbe J."/>
        </authorList>
    </citation>
    <scope>NUCLEOTIDE SEQUENCE</scope>
    <source>
        <strain evidence="1">Duluth1</strain>
        <tissue evidence="1">Whole animal</tissue>
    </source>
</reference>